<dbReference type="Proteomes" id="UP000176562">
    <property type="component" value="Chromosome"/>
</dbReference>
<dbReference type="EMBL" id="CP017781">
    <property type="protein sequence ID" value="AOZ68727.1"/>
    <property type="molecule type" value="Genomic_DNA"/>
</dbReference>
<accession>A0A1D9MA63</accession>
<name>A0A1D9MA63_9RHOB</name>
<dbReference type="KEGG" id="rhp:LPB142_04855"/>
<sequence>MTSRVSIGAIAPTTTGTVIGFDEGQLVHGAISYIEPARDELIAVPALSDRVTNWAKSSFCKLSGASLADADGRLAENSFAAGEALFELTSAGALHCAINQSIAAQTHGVEIGHSQEVLDYMAANVGHVFYADFLTAPTSLNAYSATITYTSVGWDCLIGDRNVTDELDLFVGFKIVPSSAVGQRYYRPNAVSSTVLGVAGSNPSTDTRWHFATAREVTSGLDFTNYRASFRWRGSRAWSGGSVNGNVGGQSHVFYSSYIEDLTVSGRPYSSVYAMRAAQIAADFGAGGRYYGESWTNPASVVW</sequence>
<proteinExistence type="predicted"/>
<evidence type="ECO:0000313" key="2">
    <source>
        <dbReference type="Proteomes" id="UP000176562"/>
    </source>
</evidence>
<dbReference type="AlphaFoldDB" id="A0A1D9MA63"/>
<keyword evidence="2" id="KW-1185">Reference proteome</keyword>
<reference evidence="1 2" key="1">
    <citation type="submission" date="2016-10" db="EMBL/GenBank/DDBJ databases">
        <title>Rhodobacter sp. LPB0142, isolated from sea water.</title>
        <authorList>
            <person name="Kim E."/>
            <person name="Yi H."/>
        </authorList>
    </citation>
    <scope>NUCLEOTIDE SEQUENCE [LARGE SCALE GENOMIC DNA]</scope>
    <source>
        <strain evidence="1 2">LPB0142</strain>
    </source>
</reference>
<dbReference type="STRING" id="1850250.LPB142_04855"/>
<protein>
    <submittedName>
        <fullName evidence="1">Uncharacterized protein</fullName>
    </submittedName>
</protein>
<gene>
    <name evidence="1" type="ORF">LPB142_04855</name>
</gene>
<organism evidence="1 2">
    <name type="scientific">Rhodobacter xanthinilyticus</name>
    <dbReference type="NCBI Taxonomy" id="1850250"/>
    <lineage>
        <taxon>Bacteria</taxon>
        <taxon>Pseudomonadati</taxon>
        <taxon>Pseudomonadota</taxon>
        <taxon>Alphaproteobacteria</taxon>
        <taxon>Rhodobacterales</taxon>
        <taxon>Rhodobacter group</taxon>
        <taxon>Rhodobacter</taxon>
    </lineage>
</organism>
<evidence type="ECO:0000313" key="1">
    <source>
        <dbReference type="EMBL" id="AOZ68727.1"/>
    </source>
</evidence>
<dbReference type="RefSeq" id="WP_071165685.1">
    <property type="nucleotide sequence ID" value="NZ_CP017781.1"/>
</dbReference>